<evidence type="ECO:0000313" key="2">
    <source>
        <dbReference type="EMBL" id="TYJ99459.1"/>
    </source>
</evidence>
<organism evidence="2 3">
    <name type="scientific">Cucumis melo var. makuwa</name>
    <name type="common">Oriental melon</name>
    <dbReference type="NCBI Taxonomy" id="1194695"/>
    <lineage>
        <taxon>Eukaryota</taxon>
        <taxon>Viridiplantae</taxon>
        <taxon>Streptophyta</taxon>
        <taxon>Embryophyta</taxon>
        <taxon>Tracheophyta</taxon>
        <taxon>Spermatophyta</taxon>
        <taxon>Magnoliopsida</taxon>
        <taxon>eudicotyledons</taxon>
        <taxon>Gunneridae</taxon>
        <taxon>Pentapetalae</taxon>
        <taxon>rosids</taxon>
        <taxon>fabids</taxon>
        <taxon>Cucurbitales</taxon>
        <taxon>Cucurbitaceae</taxon>
        <taxon>Benincaseae</taxon>
        <taxon>Cucumis</taxon>
    </lineage>
</organism>
<name>A0A5D3BKI3_CUCMM</name>
<feature type="region of interest" description="Disordered" evidence="1">
    <location>
        <begin position="41"/>
        <end position="61"/>
    </location>
</feature>
<evidence type="ECO:0000313" key="3">
    <source>
        <dbReference type="Proteomes" id="UP000321947"/>
    </source>
</evidence>
<sequence length="162" mass="17927">MFDPSPLIRRPPAAHPLLEDAGDYPNSTFADASMNYDEENGGFRSCMQSRGEVGGTSSPENDRRKILELEFPDDGYNIVCCIFGRLRILAYDTSRMIVSRVNVDVDENVYKVASKIVGVRANLGEGGEDDTTNDKFSVVVEDDDRTGECLLINNKPSGDHIF</sequence>
<comment type="caution">
    <text evidence="2">The sequence shown here is derived from an EMBL/GenBank/DDBJ whole genome shotgun (WGS) entry which is preliminary data.</text>
</comment>
<protein>
    <submittedName>
        <fullName evidence="2">Protein LTV1-like protein</fullName>
    </submittedName>
</protein>
<dbReference type="AlphaFoldDB" id="A0A5D3BKI3"/>
<dbReference type="Proteomes" id="UP000321947">
    <property type="component" value="Unassembled WGS sequence"/>
</dbReference>
<reference evidence="2 3" key="1">
    <citation type="submission" date="2019-08" db="EMBL/GenBank/DDBJ databases">
        <title>Draft genome sequences of two oriental melons (Cucumis melo L. var makuwa).</title>
        <authorList>
            <person name="Kwon S.-Y."/>
        </authorList>
    </citation>
    <scope>NUCLEOTIDE SEQUENCE [LARGE SCALE GENOMIC DNA]</scope>
    <source>
        <strain evidence="3">cv. Chang Bougi</strain>
        <tissue evidence="2">Leaf</tissue>
    </source>
</reference>
<gene>
    <name evidence="2" type="ORF">E5676_scaffold123G00220</name>
</gene>
<accession>A0A5D3BKI3</accession>
<evidence type="ECO:0000256" key="1">
    <source>
        <dbReference type="SAM" id="MobiDB-lite"/>
    </source>
</evidence>
<proteinExistence type="predicted"/>
<dbReference type="EMBL" id="SSTD01017674">
    <property type="protein sequence ID" value="TYJ99459.1"/>
    <property type="molecule type" value="Genomic_DNA"/>
</dbReference>